<evidence type="ECO:0000313" key="1">
    <source>
        <dbReference type="EMBL" id="NYH85721.1"/>
    </source>
</evidence>
<dbReference type="Gene3D" id="3.10.450.620">
    <property type="entry name" value="JHP933, nucleotidyltransferase-like core domain"/>
    <property type="match status" value="1"/>
</dbReference>
<dbReference type="RefSeq" id="WP_202817948.1">
    <property type="nucleotide sequence ID" value="NZ_FOOI01000003.1"/>
</dbReference>
<dbReference type="STRING" id="504797.SAMN05421678_103174"/>
<organism evidence="2 3">
    <name type="scientific">Actinopolymorpha cephalotaxi</name>
    <dbReference type="NCBI Taxonomy" id="504797"/>
    <lineage>
        <taxon>Bacteria</taxon>
        <taxon>Bacillati</taxon>
        <taxon>Actinomycetota</taxon>
        <taxon>Actinomycetes</taxon>
        <taxon>Propionibacteriales</taxon>
        <taxon>Actinopolymorphaceae</taxon>
        <taxon>Actinopolymorpha</taxon>
    </lineage>
</organism>
<sequence length="258" mass="28449">MTAGFGLSQEDLDREIARFGVADEQVRRDHAISHILAAISDSLCNEVVFFGGTALSRTHLIHARLSEDIDLIALGNRAEIAERFVRSIDTALRRSHGRLSWSPPFTTRDVDPAVIHTTSGTSIRVQLLDGRNYESWPTELHDIEQRYHDARPAALHVPTVASFAGSKTAAWAERGASRDLYDLWALAEARSITAVAATLFARFGPTGTPPREFMFSTPPSEPVWHAALAEQTRLRVTAAEALGIVRTAWADAVNERWG</sequence>
<dbReference type="AlphaFoldDB" id="A0A1I2N422"/>
<evidence type="ECO:0000313" key="3">
    <source>
        <dbReference type="Proteomes" id="UP000199052"/>
    </source>
</evidence>
<dbReference type="Proteomes" id="UP000533017">
    <property type="component" value="Unassembled WGS sequence"/>
</dbReference>
<protein>
    <submittedName>
        <fullName evidence="1 2">Nucleotidyltransferase component of viral defense system</fullName>
    </submittedName>
</protein>
<evidence type="ECO:0000313" key="2">
    <source>
        <dbReference type="EMBL" id="SFF97860.1"/>
    </source>
</evidence>
<accession>A0A1I2N422</accession>
<evidence type="ECO:0000313" key="4">
    <source>
        <dbReference type="Proteomes" id="UP000533017"/>
    </source>
</evidence>
<gene>
    <name evidence="1" type="ORF">FHR37_004572</name>
    <name evidence="2" type="ORF">SAMN05421678_103174</name>
</gene>
<dbReference type="GO" id="GO:0016740">
    <property type="term" value="F:transferase activity"/>
    <property type="evidence" value="ECO:0007669"/>
    <property type="project" value="UniProtKB-KW"/>
</dbReference>
<dbReference type="EMBL" id="FOOI01000003">
    <property type="protein sequence ID" value="SFF97860.1"/>
    <property type="molecule type" value="Genomic_DNA"/>
</dbReference>
<keyword evidence="4" id="KW-1185">Reference proteome</keyword>
<reference evidence="1 4" key="2">
    <citation type="submission" date="2020-07" db="EMBL/GenBank/DDBJ databases">
        <title>Sequencing the genomes of 1000 actinobacteria strains.</title>
        <authorList>
            <person name="Klenk H.-P."/>
        </authorList>
    </citation>
    <scope>NUCLEOTIDE SEQUENCE [LARGE SCALE GENOMIC DNA]</scope>
    <source>
        <strain evidence="1 4">DSM 45117</strain>
    </source>
</reference>
<proteinExistence type="predicted"/>
<dbReference type="Pfam" id="PF08843">
    <property type="entry name" value="AbiEii"/>
    <property type="match status" value="1"/>
</dbReference>
<keyword evidence="2" id="KW-0808">Transferase</keyword>
<name>A0A1I2N422_9ACTN</name>
<dbReference type="EMBL" id="JACBZA010000001">
    <property type="protein sequence ID" value="NYH85721.1"/>
    <property type="molecule type" value="Genomic_DNA"/>
</dbReference>
<reference evidence="2 3" key="1">
    <citation type="submission" date="2016-10" db="EMBL/GenBank/DDBJ databases">
        <authorList>
            <person name="de Groot N.N."/>
        </authorList>
    </citation>
    <scope>NUCLEOTIDE SEQUENCE [LARGE SCALE GENOMIC DNA]</scope>
    <source>
        <strain evidence="2 3">CPCC 202808</strain>
    </source>
</reference>
<dbReference type="InterPro" id="IPR014942">
    <property type="entry name" value="AbiEii"/>
</dbReference>
<dbReference type="Proteomes" id="UP000199052">
    <property type="component" value="Unassembled WGS sequence"/>
</dbReference>